<evidence type="ECO:0000313" key="7">
    <source>
        <dbReference type="EMBL" id="AVF27479.1"/>
    </source>
</evidence>
<evidence type="ECO:0000256" key="2">
    <source>
        <dbReference type="ARBA" id="ARBA00022475"/>
    </source>
</evidence>
<feature type="transmembrane region" description="Helical" evidence="6">
    <location>
        <begin position="480"/>
        <end position="504"/>
    </location>
</feature>
<dbReference type="PANTHER" id="PTHR30250:SF24">
    <property type="entry name" value="STAGE V SPORULATION PROTEIN B"/>
    <property type="match status" value="1"/>
</dbReference>
<dbReference type="GO" id="GO:0005886">
    <property type="term" value="C:plasma membrane"/>
    <property type="evidence" value="ECO:0007669"/>
    <property type="project" value="UniProtKB-SubCell"/>
</dbReference>
<keyword evidence="5 6" id="KW-0472">Membrane</keyword>
<feature type="transmembrane region" description="Helical" evidence="6">
    <location>
        <begin position="327"/>
        <end position="346"/>
    </location>
</feature>
<dbReference type="EMBL" id="CP019655">
    <property type="protein sequence ID" value="AVF27479.1"/>
    <property type="molecule type" value="Genomic_DNA"/>
</dbReference>
<keyword evidence="2" id="KW-1003">Cell membrane</keyword>
<protein>
    <submittedName>
        <fullName evidence="7">Stage V sporulation protein B</fullName>
    </submittedName>
</protein>
<dbReference type="InterPro" id="IPR050833">
    <property type="entry name" value="Poly_Biosynth_Transport"/>
</dbReference>
<accession>A0A8B6WV20</accession>
<dbReference type="Proteomes" id="UP000239833">
    <property type="component" value="Chromosome"/>
</dbReference>
<dbReference type="GeneID" id="64219893"/>
<organism evidence="7 9">
    <name type="scientific">Paenibacillus larvae subsp. larvae</name>
    <dbReference type="NCBI Taxonomy" id="147375"/>
    <lineage>
        <taxon>Bacteria</taxon>
        <taxon>Bacillati</taxon>
        <taxon>Bacillota</taxon>
        <taxon>Bacilli</taxon>
        <taxon>Bacillales</taxon>
        <taxon>Paenibacillaceae</taxon>
        <taxon>Paenibacillus</taxon>
    </lineage>
</organism>
<evidence type="ECO:0000256" key="3">
    <source>
        <dbReference type="ARBA" id="ARBA00022692"/>
    </source>
</evidence>
<gene>
    <name evidence="7" type="primary">spoVB</name>
    <name evidence="7" type="ORF">ERICIII_03368</name>
    <name evidence="8" type="ORF">ERICV_03802</name>
</gene>
<sequence length="521" mass="56115">MTKQSFLKGTLILLAAGILNRILGFIPRMTLPRVIGAEGVGLYQMGWPFLIVILTLITGGIPLAVAKLVAEAEAEHNEKRSRSILKISLALSMLLAALFTLLCLISAKWISTHILTDSRVYETFLCMTPIIPMAAVSSVFRGYFQGKQNMIPTAISQTVETMVRIVFVLIFAYLMLPYGIPMAAAGAMVGVLTGEVCGMLVLIFHYNNKKQREGGGLKAHIGTSQTGNRLSNLRKILRISIPVTLSKLVGATSYLFESILLTQSLLLAGISTSVATAQYGVLQGMILPILLLPSALTNSLSVSLIPSLSAALARKDTVTIHKRLNQALRLALITGAPFAVLMFVLAEPICSLMYKDPNIAVMLKMMAPIALFIYLQAPLQAALQALDKPGNALVNTLVGSIVKLGLIYFLASRPEMGILGAIMAININIVLVTLLHAATVMKTVRFTLEGGDFLKVGLSMLLTGSGIYLSTLAFAGQKLFVLFLLSASLGLVLYLLALIALGLLHVRDFSRILHMGKNLIK</sequence>
<dbReference type="InterPro" id="IPR024923">
    <property type="entry name" value="PG_synth_SpoVB"/>
</dbReference>
<evidence type="ECO:0000313" key="8">
    <source>
        <dbReference type="EMBL" id="QHZ52897.1"/>
    </source>
</evidence>
<feature type="transmembrane region" description="Helical" evidence="6">
    <location>
        <begin position="391"/>
        <end position="411"/>
    </location>
</feature>
<dbReference type="RefSeq" id="WP_023482770.1">
    <property type="nucleotide sequence ID" value="NZ_CP019651.1"/>
</dbReference>
<keyword evidence="4 6" id="KW-1133">Transmembrane helix</keyword>
<feature type="transmembrane region" description="Helical" evidence="6">
    <location>
        <begin position="358"/>
        <end position="379"/>
    </location>
</feature>
<dbReference type="NCBIfam" id="TIGR02900">
    <property type="entry name" value="spore_V_B"/>
    <property type="match status" value="1"/>
</dbReference>
<evidence type="ECO:0000256" key="6">
    <source>
        <dbReference type="SAM" id="Phobius"/>
    </source>
</evidence>
<accession>A0A2L1U3H0</accession>
<dbReference type="STRING" id="147375.BXP28_09750"/>
<feature type="transmembrane region" description="Helical" evidence="6">
    <location>
        <begin position="186"/>
        <end position="204"/>
    </location>
</feature>
<dbReference type="PANTHER" id="PTHR30250">
    <property type="entry name" value="PST FAMILY PREDICTED COLANIC ACID TRANSPORTER"/>
    <property type="match status" value="1"/>
</dbReference>
<evidence type="ECO:0000256" key="5">
    <source>
        <dbReference type="ARBA" id="ARBA00023136"/>
    </source>
</evidence>
<feature type="transmembrane region" description="Helical" evidence="6">
    <location>
        <begin position="254"/>
        <end position="279"/>
    </location>
</feature>
<dbReference type="CDD" id="cd13124">
    <property type="entry name" value="MATE_SpoVB_like"/>
    <property type="match status" value="1"/>
</dbReference>
<feature type="transmembrane region" description="Helical" evidence="6">
    <location>
        <begin position="453"/>
        <end position="474"/>
    </location>
</feature>
<accession>A0A6C0QWQ5</accession>
<keyword evidence="3 6" id="KW-0812">Transmembrane</keyword>
<feature type="transmembrane region" description="Helical" evidence="6">
    <location>
        <begin position="87"/>
        <end position="107"/>
    </location>
</feature>
<feature type="transmembrane region" description="Helical" evidence="6">
    <location>
        <begin position="285"/>
        <end position="306"/>
    </location>
</feature>
<dbReference type="InterPro" id="IPR014249">
    <property type="entry name" value="Spore_V_B"/>
</dbReference>
<name>A0A2L1U3H0_9BACL</name>
<reference evidence="9" key="1">
    <citation type="submission" date="2017-02" db="EMBL/GenBank/DDBJ databases">
        <title>Delineation of Paenibacillus larvae strains originating from foulbrood outbreaks.</title>
        <authorList>
            <person name="Beims H."/>
            <person name="Bunk B."/>
            <person name="Sproeer C."/>
            <person name="Mohr K.I."/>
            <person name="Pradella S."/>
            <person name="Guenther G."/>
            <person name="Rohde M."/>
            <person name="von der Ohe W."/>
            <person name="Steinert M."/>
        </authorList>
    </citation>
    <scope>NUCLEOTIDE SEQUENCE [LARGE SCALE GENOMIC DNA]</scope>
    <source>
        <strain evidence="9">Eric_III</strain>
    </source>
</reference>
<evidence type="ECO:0000313" key="9">
    <source>
        <dbReference type="Proteomes" id="UP000239833"/>
    </source>
</evidence>
<reference evidence="7 10" key="2">
    <citation type="journal article" date="2020" name="Int. J. Med. Microbiol.">
        <title>Discovery of Paenibacillus larvae ERIC V: Phenotypic and genomic comparison to genotypes ERIC I-IV reveal different inventories of virulence factors which correlate with epidemiological prevalences of American Foulbrood.</title>
        <authorList>
            <person name="Beims H."/>
            <person name="Bunk B."/>
            <person name="Erler S."/>
            <person name="Mohr K.I."/>
            <person name="Sproer C."/>
            <person name="Pradella S."/>
            <person name="Gunther G."/>
            <person name="Rohde M."/>
            <person name="von der Ohe W."/>
            <person name="Steinert M."/>
        </authorList>
    </citation>
    <scope>NUCLEOTIDE SEQUENCE</scope>
    <source>
        <strain evidence="7">Eric_III</strain>
        <strain evidence="8">Eric_V</strain>
    </source>
</reference>
<feature type="transmembrane region" description="Helical" evidence="6">
    <location>
        <begin position="161"/>
        <end position="180"/>
    </location>
</feature>
<evidence type="ECO:0000256" key="4">
    <source>
        <dbReference type="ARBA" id="ARBA00022989"/>
    </source>
</evidence>
<dbReference type="PIRSF" id="PIRSF038958">
    <property type="entry name" value="PG_synth_SpoVB"/>
    <property type="match status" value="1"/>
</dbReference>
<dbReference type="InterPro" id="IPR002797">
    <property type="entry name" value="Polysacc_synth"/>
</dbReference>
<dbReference type="EMBL" id="CP019717">
    <property type="protein sequence ID" value="QHZ52897.1"/>
    <property type="molecule type" value="Genomic_DNA"/>
</dbReference>
<comment type="subcellular location">
    <subcellularLocation>
        <location evidence="1">Cell membrane</location>
        <topology evidence="1">Multi-pass membrane protein</topology>
    </subcellularLocation>
</comment>
<dbReference type="Proteomes" id="UP000464330">
    <property type="component" value="Chromosome"/>
</dbReference>
<evidence type="ECO:0000256" key="1">
    <source>
        <dbReference type="ARBA" id="ARBA00004651"/>
    </source>
</evidence>
<feature type="transmembrane region" description="Helical" evidence="6">
    <location>
        <begin position="417"/>
        <end position="441"/>
    </location>
</feature>
<dbReference type="Pfam" id="PF01943">
    <property type="entry name" value="Polysacc_synt"/>
    <property type="match status" value="1"/>
</dbReference>
<dbReference type="AlphaFoldDB" id="A0A2L1U3H0"/>
<evidence type="ECO:0000313" key="10">
    <source>
        <dbReference type="Proteomes" id="UP000464330"/>
    </source>
</evidence>
<feature type="transmembrane region" description="Helical" evidence="6">
    <location>
        <begin position="119"/>
        <end position="140"/>
    </location>
</feature>
<feature type="transmembrane region" description="Helical" evidence="6">
    <location>
        <begin position="48"/>
        <end position="66"/>
    </location>
</feature>
<proteinExistence type="predicted"/>